<dbReference type="GO" id="GO:0033314">
    <property type="term" value="P:mitotic DNA replication checkpoint signaling"/>
    <property type="evidence" value="ECO:0007669"/>
    <property type="project" value="TreeGrafter"/>
</dbReference>
<protein>
    <recommendedName>
        <fullName evidence="5">Checkpoint protein</fullName>
    </recommendedName>
</protein>
<dbReference type="AlphaFoldDB" id="A0A1D2VFK0"/>
<comment type="subcellular location">
    <subcellularLocation>
        <location evidence="1">Nucleus</location>
    </subcellularLocation>
</comment>
<dbReference type="GO" id="GO:0031573">
    <property type="term" value="P:mitotic intra-S DNA damage checkpoint signaling"/>
    <property type="evidence" value="ECO:0007669"/>
    <property type="project" value="TreeGrafter"/>
</dbReference>
<dbReference type="GO" id="GO:0035861">
    <property type="term" value="C:site of double-strand break"/>
    <property type="evidence" value="ECO:0007669"/>
    <property type="project" value="TreeGrafter"/>
</dbReference>
<dbReference type="GO" id="GO:0000724">
    <property type="term" value="P:double-strand break repair via homologous recombination"/>
    <property type="evidence" value="ECO:0007669"/>
    <property type="project" value="TreeGrafter"/>
</dbReference>
<dbReference type="Pfam" id="PF04005">
    <property type="entry name" value="Hus1"/>
    <property type="match status" value="1"/>
</dbReference>
<dbReference type="GO" id="GO:0006289">
    <property type="term" value="P:nucleotide-excision repair"/>
    <property type="evidence" value="ECO:0007669"/>
    <property type="project" value="TreeGrafter"/>
</dbReference>
<reference evidence="4" key="1">
    <citation type="submission" date="2016-05" db="EMBL/GenBank/DDBJ databases">
        <title>Comparative genomics of biotechnologically important yeasts.</title>
        <authorList>
            <consortium name="DOE Joint Genome Institute"/>
            <person name="Riley R."/>
            <person name="Haridas S."/>
            <person name="Wolfe K.H."/>
            <person name="Lopes M.R."/>
            <person name="Hittinger C.T."/>
            <person name="Goker M."/>
            <person name="Salamov A."/>
            <person name="Wisecaver J."/>
            <person name="Long T.M."/>
            <person name="Aerts A.L."/>
            <person name="Barry K."/>
            <person name="Choi C."/>
            <person name="Clum A."/>
            <person name="Coughlan A.Y."/>
            <person name="Deshpande S."/>
            <person name="Douglass A.P."/>
            <person name="Hanson S.J."/>
            <person name="Klenk H.-P."/>
            <person name="Labutti K."/>
            <person name="Lapidus A."/>
            <person name="Lindquist E."/>
            <person name="Lipzen A."/>
            <person name="Meier-Kolthoff J.P."/>
            <person name="Ohm R.A."/>
            <person name="Otillar R.P."/>
            <person name="Pangilinan J."/>
            <person name="Peng Y."/>
            <person name="Rokas A."/>
            <person name="Rosa C.A."/>
            <person name="Scheuner C."/>
            <person name="Sibirny A.A."/>
            <person name="Slot J.C."/>
            <person name="Stielow J.B."/>
            <person name="Sun H."/>
            <person name="Kurtzman C.P."/>
            <person name="Blackwell M."/>
            <person name="Grigoriev I.V."/>
            <person name="Jeffries T.W."/>
        </authorList>
    </citation>
    <scope>NUCLEOTIDE SEQUENCE [LARGE SCALE GENOMIC DNA]</scope>
    <source>
        <strain evidence="4">DSM 1968</strain>
    </source>
</reference>
<dbReference type="PANTHER" id="PTHR12900">
    <property type="entry name" value="MITOTIC AND DNA DAMAGE CHECKPOINT PROTEIN HUS1"/>
    <property type="match status" value="1"/>
</dbReference>
<accession>A0A1D2VFK0</accession>
<dbReference type="EMBL" id="KV454482">
    <property type="protein sequence ID" value="ODV60379.1"/>
    <property type="molecule type" value="Genomic_DNA"/>
</dbReference>
<dbReference type="PANTHER" id="PTHR12900:SF0">
    <property type="entry name" value="CHECKPOINT PROTEIN"/>
    <property type="match status" value="1"/>
</dbReference>
<dbReference type="FunCoup" id="A0A1D2VFK0">
    <property type="interactions" value="162"/>
</dbReference>
<dbReference type="STRING" id="1344418.A0A1D2VFK0"/>
<keyword evidence="2" id="KW-0539">Nucleus</keyword>
<dbReference type="OrthoDB" id="419537at2759"/>
<sequence>MKLKLALSNCNKIKNSVASILHIRKQCVLRFTSRHFIVISSVVNEPQIWLKFSCLLFDEYEIESANNNQISMECNLEQLCQVLRNFDKVNSSDLTIRLQRVNPSSSSSANSTLNGDNKANNGLAANINNKKFKNHAILAVFYSESQQNIIIHHTFKIPVRLLKKKSDLKIVEPEINKINLLLKLPGDFINIFKRIERFKSSKYKFLKINADEKGNLNLILKSDTLIVKLGWNSNLLVQKNGENYKDSSNIFNPNENNDVSVVLRLNDFKSASKICQICNNTAIIMSEPNVIILHLFIDESDDAEFIFYINGVIE</sequence>
<dbReference type="InParanoid" id="A0A1D2VFK0"/>
<dbReference type="RefSeq" id="XP_020046686.1">
    <property type="nucleotide sequence ID" value="XM_020190641.1"/>
</dbReference>
<gene>
    <name evidence="3" type="ORF">ASCRUDRAFT_35775</name>
</gene>
<evidence type="ECO:0008006" key="5">
    <source>
        <dbReference type="Google" id="ProtNLM"/>
    </source>
</evidence>
<evidence type="ECO:0000313" key="3">
    <source>
        <dbReference type="EMBL" id="ODV60379.1"/>
    </source>
</evidence>
<dbReference type="Gene3D" id="3.70.10.10">
    <property type="match status" value="1"/>
</dbReference>
<evidence type="ECO:0000313" key="4">
    <source>
        <dbReference type="Proteomes" id="UP000095038"/>
    </source>
</evidence>
<dbReference type="GeneID" id="30964277"/>
<name>A0A1D2VFK0_9ASCO</name>
<keyword evidence="4" id="KW-1185">Reference proteome</keyword>
<dbReference type="GO" id="GO:0000723">
    <property type="term" value="P:telomere maintenance"/>
    <property type="evidence" value="ECO:0007669"/>
    <property type="project" value="TreeGrafter"/>
</dbReference>
<dbReference type="Proteomes" id="UP000095038">
    <property type="component" value="Unassembled WGS sequence"/>
</dbReference>
<evidence type="ECO:0000256" key="1">
    <source>
        <dbReference type="ARBA" id="ARBA00004123"/>
    </source>
</evidence>
<proteinExistence type="predicted"/>
<dbReference type="GO" id="GO:0030896">
    <property type="term" value="C:checkpoint clamp complex"/>
    <property type="evidence" value="ECO:0007669"/>
    <property type="project" value="InterPro"/>
</dbReference>
<dbReference type="InterPro" id="IPR007150">
    <property type="entry name" value="HUS1/Mec3"/>
</dbReference>
<evidence type="ECO:0000256" key="2">
    <source>
        <dbReference type="ARBA" id="ARBA00023242"/>
    </source>
</evidence>
<organism evidence="3 4">
    <name type="scientific">Ascoidea rubescens DSM 1968</name>
    <dbReference type="NCBI Taxonomy" id="1344418"/>
    <lineage>
        <taxon>Eukaryota</taxon>
        <taxon>Fungi</taxon>
        <taxon>Dikarya</taxon>
        <taxon>Ascomycota</taxon>
        <taxon>Saccharomycotina</taxon>
        <taxon>Saccharomycetes</taxon>
        <taxon>Ascoideaceae</taxon>
        <taxon>Ascoidea</taxon>
    </lineage>
</organism>
<dbReference type="GO" id="GO:0044778">
    <property type="term" value="P:meiotic DNA integrity checkpoint signaling"/>
    <property type="evidence" value="ECO:0007669"/>
    <property type="project" value="TreeGrafter"/>
</dbReference>